<name>A0A2N7WKR7_9BURK</name>
<reference evidence="2 3" key="1">
    <citation type="submission" date="2018-01" db="EMBL/GenBank/DDBJ databases">
        <title>Whole genome analyses suggest that Burkholderia sensu lato contains two further novel genera in the rhizoxinica-symbiotica group Mycetohabitans gen. nov., and Trinickia gen. nov.: implications for the evolution of diazotrophy and nodulation in the Burkholderiaceae.</title>
        <authorList>
            <person name="Estrada-de los Santos P."/>
            <person name="Palmer M."/>
            <person name="Chavez-Ramirez B."/>
            <person name="Beukes C."/>
            <person name="Steenkamp E.T."/>
            <person name="Hirsch A.M."/>
            <person name="Manyaka P."/>
            <person name="Maluk M."/>
            <person name="Lafos M."/>
            <person name="Crook M."/>
            <person name="Gross E."/>
            <person name="Simon M.F."/>
            <person name="Bueno dos Reis Junior F."/>
            <person name="Poole P.S."/>
            <person name="Venter S.N."/>
            <person name="James E.K."/>
        </authorList>
    </citation>
    <scope>NUCLEOTIDE SEQUENCE [LARGE SCALE GENOMIC DNA]</scope>
    <source>
        <strain evidence="2 3">JPY 581</strain>
    </source>
</reference>
<evidence type="ECO:0000313" key="3">
    <source>
        <dbReference type="Proteomes" id="UP000235777"/>
    </source>
</evidence>
<accession>A0A2N7WKR7</accession>
<dbReference type="AlphaFoldDB" id="A0A2N7WKR7"/>
<keyword evidence="1" id="KW-0812">Transmembrane</keyword>
<comment type="caution">
    <text evidence="2">The sequence shown here is derived from an EMBL/GenBank/DDBJ whole genome shotgun (WGS) entry which is preliminary data.</text>
</comment>
<dbReference type="Proteomes" id="UP000235777">
    <property type="component" value="Unassembled WGS sequence"/>
</dbReference>
<feature type="transmembrane region" description="Helical" evidence="1">
    <location>
        <begin position="101"/>
        <end position="119"/>
    </location>
</feature>
<dbReference type="STRING" id="863227.GCA_000373005_04623"/>
<sequence length="128" mass="14192">MQAYRFNQGQKQMTQETGKTVSAEQAMKRAETMQAAFLAFIFTLPLVGMIFGFIFACATAGRIFGRSAQVNKDLTVAAITTAVAALGMLLSWFWMFKGGGIVALIVDFGFNFWILRRIVLGSLRHVWA</sequence>
<keyword evidence="1" id="KW-1133">Transmembrane helix</keyword>
<organism evidence="2 3">
    <name type="scientific">Trinickia symbiotica</name>
    <dbReference type="NCBI Taxonomy" id="863227"/>
    <lineage>
        <taxon>Bacteria</taxon>
        <taxon>Pseudomonadati</taxon>
        <taxon>Pseudomonadota</taxon>
        <taxon>Betaproteobacteria</taxon>
        <taxon>Burkholderiales</taxon>
        <taxon>Burkholderiaceae</taxon>
        <taxon>Trinickia</taxon>
    </lineage>
</organism>
<gene>
    <name evidence="2" type="ORF">C0Z20_30430</name>
</gene>
<dbReference type="EMBL" id="PNYC01000036">
    <property type="protein sequence ID" value="PMS29875.1"/>
    <property type="molecule type" value="Genomic_DNA"/>
</dbReference>
<evidence type="ECO:0000313" key="2">
    <source>
        <dbReference type="EMBL" id="PMS29875.1"/>
    </source>
</evidence>
<keyword evidence="1" id="KW-0472">Membrane</keyword>
<protein>
    <submittedName>
        <fullName evidence="2">Uncharacterized protein</fullName>
    </submittedName>
</protein>
<proteinExistence type="predicted"/>
<feature type="transmembrane region" description="Helical" evidence="1">
    <location>
        <begin position="76"/>
        <end position="95"/>
    </location>
</feature>
<keyword evidence="3" id="KW-1185">Reference proteome</keyword>
<feature type="transmembrane region" description="Helical" evidence="1">
    <location>
        <begin position="37"/>
        <end position="64"/>
    </location>
</feature>
<evidence type="ECO:0000256" key="1">
    <source>
        <dbReference type="SAM" id="Phobius"/>
    </source>
</evidence>